<organism evidence="8 9">
    <name type="scientific">Rhamnusium bicolor</name>
    <dbReference type="NCBI Taxonomy" id="1586634"/>
    <lineage>
        <taxon>Eukaryota</taxon>
        <taxon>Metazoa</taxon>
        <taxon>Ecdysozoa</taxon>
        <taxon>Arthropoda</taxon>
        <taxon>Hexapoda</taxon>
        <taxon>Insecta</taxon>
        <taxon>Pterygota</taxon>
        <taxon>Neoptera</taxon>
        <taxon>Endopterygota</taxon>
        <taxon>Coleoptera</taxon>
        <taxon>Polyphaga</taxon>
        <taxon>Cucujiformia</taxon>
        <taxon>Chrysomeloidea</taxon>
        <taxon>Cerambycidae</taxon>
        <taxon>Lepturinae</taxon>
        <taxon>Rhagiini</taxon>
        <taxon>Rhamnusium</taxon>
    </lineage>
</organism>
<evidence type="ECO:0008006" key="10">
    <source>
        <dbReference type="Google" id="ProtNLM"/>
    </source>
</evidence>
<sequence length="365" mass="41248">MGSLKSRNKNNGGRKNAGTIGYYKENKGTCKRTNALISTVEKATENFIEKGEQITYENPDITDEMLAAVDEVNKIDTAMSVAAREFSEDPCSSLKQDNMIRAARNLLSVVRRLLIFADRVDVHVLLKSLYVVEDDLEKLKNASIHGELLDNIKAFSQNANEFMNQAAKRQELKDPQLRDDLTAARAVLKKDSTMLLIASKVYVCHSELATAKVNRDYVLKQVREIVNTINDVAQGRTPQPYDGLGELVAELDGCVVMEPLVYNEVYTRPSLEDRLESLISGAELMADSSCTRNERSEKIVAECNEVLQELQNLLSEYMTNMGNKDKSKSLGRAIDNMGRKIRDYNYAKLWLIMFQTVSWRQIFHC</sequence>
<evidence type="ECO:0000256" key="7">
    <source>
        <dbReference type="SAM" id="Coils"/>
    </source>
</evidence>
<evidence type="ECO:0000256" key="5">
    <source>
        <dbReference type="ARBA" id="ARBA00022889"/>
    </source>
</evidence>
<dbReference type="InterPro" id="IPR001033">
    <property type="entry name" value="Alpha_catenin"/>
</dbReference>
<dbReference type="PRINTS" id="PR00805">
    <property type="entry name" value="ALPHACATENIN"/>
</dbReference>
<dbReference type="SUPFAM" id="SSF47220">
    <property type="entry name" value="alpha-catenin/vinculin-like"/>
    <property type="match status" value="1"/>
</dbReference>
<dbReference type="GO" id="GO:0098609">
    <property type="term" value="P:cell-cell adhesion"/>
    <property type="evidence" value="ECO:0007669"/>
    <property type="project" value="TreeGrafter"/>
</dbReference>
<dbReference type="Pfam" id="PF01044">
    <property type="entry name" value="Vinculin"/>
    <property type="match status" value="1"/>
</dbReference>
<dbReference type="Gene3D" id="6.10.250.2510">
    <property type="match status" value="1"/>
</dbReference>
<dbReference type="Gene3D" id="1.20.120.230">
    <property type="entry name" value="Alpha-catenin/vinculin-like"/>
    <property type="match status" value="2"/>
</dbReference>
<keyword evidence="6" id="KW-0965">Cell junction</keyword>
<evidence type="ECO:0000256" key="3">
    <source>
        <dbReference type="ARBA" id="ARBA00008376"/>
    </source>
</evidence>
<dbReference type="AlphaFoldDB" id="A0AAV8WS61"/>
<dbReference type="Proteomes" id="UP001162156">
    <property type="component" value="Unassembled WGS sequence"/>
</dbReference>
<keyword evidence="7" id="KW-0175">Coiled coil</keyword>
<evidence type="ECO:0000256" key="6">
    <source>
        <dbReference type="ARBA" id="ARBA00022949"/>
    </source>
</evidence>
<dbReference type="GO" id="GO:0016477">
    <property type="term" value="P:cell migration"/>
    <property type="evidence" value="ECO:0007669"/>
    <property type="project" value="TreeGrafter"/>
</dbReference>
<name>A0AAV8WS61_9CUCU</name>
<dbReference type="EMBL" id="JANEYF010005052">
    <property type="protein sequence ID" value="KAJ8929338.1"/>
    <property type="molecule type" value="Genomic_DNA"/>
</dbReference>
<evidence type="ECO:0000256" key="1">
    <source>
        <dbReference type="ARBA" id="ARBA00004282"/>
    </source>
</evidence>
<comment type="similarity">
    <text evidence="3">Belongs to the vinculin/alpha-catenin family.</text>
</comment>
<dbReference type="GO" id="GO:0005737">
    <property type="term" value="C:cytoplasm"/>
    <property type="evidence" value="ECO:0007669"/>
    <property type="project" value="UniProtKB-SubCell"/>
</dbReference>
<comment type="subcellular location">
    <subcellularLocation>
        <location evidence="1">Cell junction</location>
    </subcellularLocation>
    <subcellularLocation>
        <location evidence="2">Cytoplasm</location>
    </subcellularLocation>
</comment>
<dbReference type="GO" id="GO:0016342">
    <property type="term" value="C:catenin complex"/>
    <property type="evidence" value="ECO:0007669"/>
    <property type="project" value="TreeGrafter"/>
</dbReference>
<keyword evidence="5" id="KW-0130">Cell adhesion</keyword>
<dbReference type="GO" id="GO:0045296">
    <property type="term" value="F:cadherin binding"/>
    <property type="evidence" value="ECO:0007669"/>
    <property type="project" value="InterPro"/>
</dbReference>
<gene>
    <name evidence="8" type="ORF">NQ314_017978</name>
</gene>
<reference evidence="8" key="1">
    <citation type="journal article" date="2023" name="Insect Mol. Biol.">
        <title>Genome sequencing provides insights into the evolution of gene families encoding plant cell wall-degrading enzymes in longhorned beetles.</title>
        <authorList>
            <person name="Shin N.R."/>
            <person name="Okamura Y."/>
            <person name="Kirsch R."/>
            <person name="Pauchet Y."/>
        </authorList>
    </citation>
    <scope>NUCLEOTIDE SEQUENCE</scope>
    <source>
        <strain evidence="8">RBIC_L_NR</strain>
    </source>
</reference>
<evidence type="ECO:0000256" key="4">
    <source>
        <dbReference type="ARBA" id="ARBA00022490"/>
    </source>
</evidence>
<dbReference type="PANTHER" id="PTHR18914:SF9">
    <property type="entry name" value="CATENIN ALPHA"/>
    <property type="match status" value="1"/>
</dbReference>
<evidence type="ECO:0000313" key="8">
    <source>
        <dbReference type="EMBL" id="KAJ8929338.1"/>
    </source>
</evidence>
<dbReference type="InterPro" id="IPR006077">
    <property type="entry name" value="Vinculin/catenin"/>
</dbReference>
<keyword evidence="4" id="KW-0963">Cytoplasm</keyword>
<dbReference type="GO" id="GO:0051015">
    <property type="term" value="F:actin filament binding"/>
    <property type="evidence" value="ECO:0007669"/>
    <property type="project" value="InterPro"/>
</dbReference>
<comment type="caution">
    <text evidence="8">The sequence shown here is derived from an EMBL/GenBank/DDBJ whole genome shotgun (WGS) entry which is preliminary data.</text>
</comment>
<dbReference type="PANTHER" id="PTHR18914">
    <property type="entry name" value="ALPHA CATENIN"/>
    <property type="match status" value="1"/>
</dbReference>
<keyword evidence="9" id="KW-1185">Reference proteome</keyword>
<protein>
    <recommendedName>
        <fullName evidence="10">Catenin alpha</fullName>
    </recommendedName>
</protein>
<dbReference type="GO" id="GO:0005912">
    <property type="term" value="C:adherens junction"/>
    <property type="evidence" value="ECO:0007669"/>
    <property type="project" value="TreeGrafter"/>
</dbReference>
<evidence type="ECO:0000256" key="2">
    <source>
        <dbReference type="ARBA" id="ARBA00004496"/>
    </source>
</evidence>
<dbReference type="InterPro" id="IPR036723">
    <property type="entry name" value="Alpha-catenin/vinculin-like_sf"/>
</dbReference>
<evidence type="ECO:0000313" key="9">
    <source>
        <dbReference type="Proteomes" id="UP001162156"/>
    </source>
</evidence>
<accession>A0AAV8WS61</accession>
<feature type="coiled-coil region" evidence="7">
    <location>
        <begin position="293"/>
        <end position="320"/>
    </location>
</feature>
<dbReference type="GO" id="GO:0008013">
    <property type="term" value="F:beta-catenin binding"/>
    <property type="evidence" value="ECO:0007669"/>
    <property type="project" value="TreeGrafter"/>
</dbReference>
<proteinExistence type="inferred from homology"/>